<evidence type="ECO:0000313" key="1">
    <source>
        <dbReference type="EMBL" id="AQZ96649.1"/>
    </source>
</evidence>
<dbReference type="KEGG" id="ppha:BVH74_18660"/>
<keyword evidence="2" id="KW-1185">Reference proteome</keyword>
<accession>A0A1V0B9N4</accession>
<proteinExistence type="predicted"/>
<name>A0A1V0B9N4_9GAMM</name>
<dbReference type="EMBL" id="CP020100">
    <property type="protein sequence ID" value="AQZ96649.1"/>
    <property type="molecule type" value="Genomic_DNA"/>
</dbReference>
<reference evidence="1 2" key="1">
    <citation type="submission" date="2017-03" db="EMBL/GenBank/DDBJ databases">
        <title>Complete genome sequence of the novel DNRA strain Pseudomonas sp. S-6-2 isolated from Chinese polluted river sediment. Journal of Biotechnology.</title>
        <authorList>
            <person name="Li J."/>
            <person name="Xiang F."/>
            <person name="Wang L."/>
            <person name="Xi L."/>
            <person name="Liu J."/>
        </authorList>
    </citation>
    <scope>NUCLEOTIDE SEQUENCE [LARGE SCALE GENOMIC DNA]</scope>
    <source>
        <strain evidence="1 2">S-6-2</strain>
    </source>
</reference>
<dbReference type="STRING" id="1931241.BVH74_18660"/>
<organism evidence="1 2">
    <name type="scientific">Halopseudomonas phragmitis</name>
    <dbReference type="NCBI Taxonomy" id="1931241"/>
    <lineage>
        <taxon>Bacteria</taxon>
        <taxon>Pseudomonadati</taxon>
        <taxon>Pseudomonadota</taxon>
        <taxon>Gammaproteobacteria</taxon>
        <taxon>Pseudomonadales</taxon>
        <taxon>Pseudomonadaceae</taxon>
        <taxon>Halopseudomonas</taxon>
    </lineage>
</organism>
<dbReference type="Proteomes" id="UP000243488">
    <property type="component" value="Chromosome"/>
</dbReference>
<evidence type="ECO:0000313" key="2">
    <source>
        <dbReference type="Proteomes" id="UP000243488"/>
    </source>
</evidence>
<sequence length="92" mass="9930">MIKLTATSRALLSAWIELTQASVTCYLQTAAGMRTPAQLRVEHQPGRVQLTLRAAGTVNSIRLPTGQAKHTLATSAQRWIEDCANGRLESAA</sequence>
<dbReference type="RefSeq" id="WP_080051557.1">
    <property type="nucleotide sequence ID" value="NZ_CP020100.1"/>
</dbReference>
<gene>
    <name evidence="1" type="ORF">BVH74_18660</name>
</gene>
<protein>
    <submittedName>
        <fullName evidence="1">Uncharacterized protein</fullName>
    </submittedName>
</protein>
<dbReference type="AlphaFoldDB" id="A0A1V0B9N4"/>